<reference evidence="1" key="1">
    <citation type="submission" date="2020-10" db="EMBL/GenBank/DDBJ databases">
        <authorList>
            <person name="Gilroy R."/>
        </authorList>
    </citation>
    <scope>NUCLEOTIDE SEQUENCE</scope>
    <source>
        <strain evidence="1">ChiHjej10B9-9673</strain>
    </source>
</reference>
<protein>
    <submittedName>
        <fullName evidence="1">Uncharacterized protein</fullName>
    </submittedName>
</protein>
<evidence type="ECO:0000313" key="2">
    <source>
        <dbReference type="Proteomes" id="UP000824001"/>
    </source>
</evidence>
<proteinExistence type="predicted"/>
<gene>
    <name evidence="1" type="ORF">IAC18_03015</name>
</gene>
<comment type="caution">
    <text evidence="1">The sequence shown here is derived from an EMBL/GenBank/DDBJ whole genome shotgun (WGS) entry which is preliminary data.</text>
</comment>
<sequence length="54" mass="5561">MEVIINSVGANSNFMEVIMNSTGAKPTCPVCGAETTLDPATGKLTCPTCGWKNG</sequence>
<organism evidence="1 2">
    <name type="scientific">Candidatus Scatomorpha merdipullorum</name>
    <dbReference type="NCBI Taxonomy" id="2840927"/>
    <lineage>
        <taxon>Bacteria</taxon>
        <taxon>Bacillati</taxon>
        <taxon>Bacillota</taxon>
        <taxon>Clostridia</taxon>
        <taxon>Eubacteriales</taxon>
        <taxon>Candidatus Scatomorpha</taxon>
    </lineage>
</organism>
<dbReference type="AlphaFoldDB" id="A0A9D1FCN5"/>
<dbReference type="Proteomes" id="UP000824001">
    <property type="component" value="Unassembled WGS sequence"/>
</dbReference>
<evidence type="ECO:0000313" key="1">
    <source>
        <dbReference type="EMBL" id="HIS66515.1"/>
    </source>
</evidence>
<reference evidence="1" key="2">
    <citation type="journal article" date="2021" name="PeerJ">
        <title>Extensive microbial diversity within the chicken gut microbiome revealed by metagenomics and culture.</title>
        <authorList>
            <person name="Gilroy R."/>
            <person name="Ravi A."/>
            <person name="Getino M."/>
            <person name="Pursley I."/>
            <person name="Horton D.L."/>
            <person name="Alikhan N.F."/>
            <person name="Baker D."/>
            <person name="Gharbi K."/>
            <person name="Hall N."/>
            <person name="Watson M."/>
            <person name="Adriaenssens E.M."/>
            <person name="Foster-Nyarko E."/>
            <person name="Jarju S."/>
            <person name="Secka A."/>
            <person name="Antonio M."/>
            <person name="Oren A."/>
            <person name="Chaudhuri R.R."/>
            <person name="La Ragione R."/>
            <person name="Hildebrand F."/>
            <person name="Pallen M.J."/>
        </authorList>
    </citation>
    <scope>NUCLEOTIDE SEQUENCE</scope>
    <source>
        <strain evidence="1">ChiHjej10B9-9673</strain>
    </source>
</reference>
<name>A0A9D1FCN5_9FIRM</name>
<accession>A0A9D1FCN5</accession>
<dbReference type="EMBL" id="DVJK01000082">
    <property type="protein sequence ID" value="HIS66515.1"/>
    <property type="molecule type" value="Genomic_DNA"/>
</dbReference>